<evidence type="ECO:0000259" key="1">
    <source>
        <dbReference type="Pfam" id="PF10022"/>
    </source>
</evidence>
<dbReference type="InterPro" id="IPR016624">
    <property type="entry name" value="UCP014753"/>
</dbReference>
<dbReference type="PIRSF" id="PIRSF014753">
    <property type="entry name" value="UCP014753"/>
    <property type="match status" value="1"/>
</dbReference>
<feature type="domain" description="DUF2264" evidence="2">
    <location>
        <begin position="425"/>
        <end position="717"/>
    </location>
</feature>
<dbReference type="RefSeq" id="XP_046068325.1">
    <property type="nucleotide sequence ID" value="XM_046212744.1"/>
</dbReference>
<dbReference type="Pfam" id="PF20938">
    <property type="entry name" value="DUF2264_C"/>
    <property type="match status" value="1"/>
</dbReference>
<comment type="caution">
    <text evidence="3">The sequence shown here is derived from an EMBL/GenBank/DDBJ whole genome shotgun (WGS) entry which is preliminary data.</text>
</comment>
<dbReference type="EMBL" id="JAJTJA010000011">
    <property type="protein sequence ID" value="KAH8692328.1"/>
    <property type="molecule type" value="Genomic_DNA"/>
</dbReference>
<dbReference type="GeneID" id="70243031"/>
<dbReference type="Pfam" id="PF10022">
    <property type="entry name" value="DUF2264"/>
    <property type="match status" value="1"/>
</dbReference>
<name>A0AAD4KHA4_9EURO</name>
<protein>
    <submittedName>
        <fullName evidence="3">Uncharacterized protein</fullName>
    </submittedName>
</protein>
<evidence type="ECO:0000313" key="3">
    <source>
        <dbReference type="EMBL" id="KAH8692328.1"/>
    </source>
</evidence>
<evidence type="ECO:0000313" key="4">
    <source>
        <dbReference type="Proteomes" id="UP001201262"/>
    </source>
</evidence>
<dbReference type="PANTHER" id="PTHR35339">
    <property type="entry name" value="LINALOOL DEHYDRATASE_ISOMERASE DOMAIN-CONTAINING PROTEIN"/>
    <property type="match status" value="1"/>
</dbReference>
<sequence length="736" mass="82061">MPPLPGFSDNPLASRDELITAAIAFTRPLHQHFSPAKAFICLPSSTGAHFDEGAARLEGYARPLWVIASLLHSLQYDPDTNRVDSIKSLAQPWIEGICTGTDPNHPEYWGAIQNGDQRMVEAEVIACALLFAPHHFFHSLDENYRANIVAWLRGMNGKSMPVNNWRWFRIFSNLALILVADISRDELQDEMDKDMTVLDSFDIGEGWSADGPWLTAEQEKEEEQESITSRRRDKIGVGRQADYYSGSFAIQFSQLLYSRFAADLDPVRTGMYRERAREYGRAFWRYFDKNGAAIPFGRSLAYRFACGGYFAALAVAQVSDMPMPLSSAGAVKGFLLRHLRWWAKNSDNIFYPDGTLNIGWLYPNMYMSEDYNSPQSIYWSLKSLIVLCLPPSDGFWASQEVPYPKLSPQVGSSNSEETIPISIIRPTTQILCNHPKGNHHFMLSPGQFVAWPMKATQAKYCKFAYSSAFAFSVPTGPLIQQLAPDSTLAVSRDGASTWAVKWKCSSVEYLSATIKQPGSHGDEVVPVARVQWYPWVHDRQVTITTTLIPPSTRWPDWHIRIHRIRVNGSSTLPSLHLVEGGFAISRVPASELRNLPEVSENDESFFNTILGKSEGVYSSQNSTLVLSPAGASGIRGSASAVAGNVSISTEHEAMKPDSNTNIAAQRTLIPVTSHEVFEVGSESEIELVTSVFAVQADAAQSSNVRSLRDRWIDFPKVVMEGENLDPRNGDHFILFE</sequence>
<dbReference type="InterPro" id="IPR049349">
    <property type="entry name" value="DUF2264_N"/>
</dbReference>
<accession>A0AAD4KHA4</accession>
<evidence type="ECO:0000259" key="2">
    <source>
        <dbReference type="Pfam" id="PF20938"/>
    </source>
</evidence>
<dbReference type="InterPro" id="IPR049237">
    <property type="entry name" value="DUF2264_C"/>
</dbReference>
<dbReference type="AlphaFoldDB" id="A0AAD4KHA4"/>
<reference evidence="3" key="1">
    <citation type="submission" date="2021-12" db="EMBL/GenBank/DDBJ databases">
        <title>Convergent genome expansion in fungi linked to evolution of root-endophyte symbiosis.</title>
        <authorList>
            <consortium name="DOE Joint Genome Institute"/>
            <person name="Ke Y.-H."/>
            <person name="Bonito G."/>
            <person name="Liao H.-L."/>
            <person name="Looney B."/>
            <person name="Rojas-Flechas A."/>
            <person name="Nash J."/>
            <person name="Hameed K."/>
            <person name="Schadt C."/>
            <person name="Martin F."/>
            <person name="Crous P.W."/>
            <person name="Miettinen O."/>
            <person name="Magnuson J.K."/>
            <person name="Labbe J."/>
            <person name="Jacobson D."/>
            <person name="Doktycz M.J."/>
            <person name="Veneault-Fourrey C."/>
            <person name="Kuo A."/>
            <person name="Mondo S."/>
            <person name="Calhoun S."/>
            <person name="Riley R."/>
            <person name="Ohm R."/>
            <person name="LaButti K."/>
            <person name="Andreopoulos B."/>
            <person name="Pangilinan J."/>
            <person name="Nolan M."/>
            <person name="Tritt A."/>
            <person name="Clum A."/>
            <person name="Lipzen A."/>
            <person name="Daum C."/>
            <person name="Barry K."/>
            <person name="Grigoriev I.V."/>
            <person name="Vilgalys R."/>
        </authorList>
    </citation>
    <scope>NUCLEOTIDE SEQUENCE</scope>
    <source>
        <strain evidence="3">PMI_201</strain>
    </source>
</reference>
<keyword evidence="4" id="KW-1185">Reference proteome</keyword>
<gene>
    <name evidence="3" type="ORF">BGW36DRAFT_327005</name>
</gene>
<dbReference type="Proteomes" id="UP001201262">
    <property type="component" value="Unassembled WGS sequence"/>
</dbReference>
<organism evidence="3 4">
    <name type="scientific">Talaromyces proteolyticus</name>
    <dbReference type="NCBI Taxonomy" id="1131652"/>
    <lineage>
        <taxon>Eukaryota</taxon>
        <taxon>Fungi</taxon>
        <taxon>Dikarya</taxon>
        <taxon>Ascomycota</taxon>
        <taxon>Pezizomycotina</taxon>
        <taxon>Eurotiomycetes</taxon>
        <taxon>Eurotiomycetidae</taxon>
        <taxon>Eurotiales</taxon>
        <taxon>Trichocomaceae</taxon>
        <taxon>Talaromyces</taxon>
        <taxon>Talaromyces sect. Bacilispori</taxon>
    </lineage>
</organism>
<feature type="domain" description="DUF2264" evidence="1">
    <location>
        <begin position="14"/>
        <end position="402"/>
    </location>
</feature>
<dbReference type="PANTHER" id="PTHR35339:SF2">
    <property type="entry name" value="DUF2264 DOMAIN-CONTAINING PROTEIN-RELATED"/>
    <property type="match status" value="1"/>
</dbReference>
<proteinExistence type="predicted"/>